<accession>A0A5N4D6X0</accession>
<keyword evidence="2" id="KW-1185">Reference proteome</keyword>
<name>A0A5N4D6X0_CAMDR</name>
<proteinExistence type="predicted"/>
<evidence type="ECO:0000313" key="1">
    <source>
        <dbReference type="EMBL" id="KAB1266815.1"/>
    </source>
</evidence>
<dbReference type="Proteomes" id="UP000299084">
    <property type="component" value="Unassembled WGS sequence"/>
</dbReference>
<comment type="caution">
    <text evidence="1">The sequence shown here is derived from an EMBL/GenBank/DDBJ whole genome shotgun (WGS) entry which is preliminary data.</text>
</comment>
<dbReference type="EMBL" id="JWIN03000015">
    <property type="protein sequence ID" value="KAB1266815.1"/>
    <property type="molecule type" value="Genomic_DNA"/>
</dbReference>
<protein>
    <submittedName>
        <fullName evidence="1">Uncharacterized protein</fullName>
    </submittedName>
</protein>
<organism evidence="1 2">
    <name type="scientific">Camelus dromedarius</name>
    <name type="common">Dromedary</name>
    <name type="synonym">Arabian camel</name>
    <dbReference type="NCBI Taxonomy" id="9838"/>
    <lineage>
        <taxon>Eukaryota</taxon>
        <taxon>Metazoa</taxon>
        <taxon>Chordata</taxon>
        <taxon>Craniata</taxon>
        <taxon>Vertebrata</taxon>
        <taxon>Euteleostomi</taxon>
        <taxon>Mammalia</taxon>
        <taxon>Eutheria</taxon>
        <taxon>Laurasiatheria</taxon>
        <taxon>Artiodactyla</taxon>
        <taxon>Tylopoda</taxon>
        <taxon>Camelidae</taxon>
        <taxon>Camelus</taxon>
    </lineage>
</organism>
<gene>
    <name evidence="1" type="ORF">Cadr_000017795</name>
</gene>
<reference evidence="1 2" key="1">
    <citation type="journal article" date="2019" name="Mol. Ecol. Resour.">
        <title>Improving Illumina assemblies with Hi-C and long reads: an example with the North African dromedary.</title>
        <authorList>
            <person name="Elbers J.P."/>
            <person name="Rogers M.F."/>
            <person name="Perelman P.L."/>
            <person name="Proskuryakova A.A."/>
            <person name="Serdyukova N.A."/>
            <person name="Johnson W.E."/>
            <person name="Horin P."/>
            <person name="Corander J."/>
            <person name="Murphy D."/>
            <person name="Burger P.A."/>
        </authorList>
    </citation>
    <scope>NUCLEOTIDE SEQUENCE [LARGE SCALE GENOMIC DNA]</scope>
    <source>
        <strain evidence="1">Drom800</strain>
        <tissue evidence="1">Blood</tissue>
    </source>
</reference>
<evidence type="ECO:0000313" key="2">
    <source>
        <dbReference type="Proteomes" id="UP000299084"/>
    </source>
</evidence>
<dbReference type="AlphaFoldDB" id="A0A5N4D6X0"/>
<sequence length="68" mass="8019">MNRRLYEQTAAGFLGEQWRKQTKPLDKNLLERITIIQWKANDESDEDDNHVDEKKIVLHRQATTVPVS</sequence>